<feature type="compositionally biased region" description="Polar residues" evidence="2">
    <location>
        <begin position="470"/>
        <end position="479"/>
    </location>
</feature>
<sequence length="1266" mass="137184">MNTNVGDILQCEKQLREALHSDDKEKLRRKLAQLKREYVKTAQRLQRAERLEAVRRHVRSRISEQNQLDHRESEAAAASRDKSPSLILNTTDAQDPGSGQSQEHTPDSDPSRRSQVIRFILPSDPASPQPPDSHHDSGGGHRPSSVLRLRSRRSRLRWERRSAEADQSTGVSLKGQEQSESIQLTAEEEGGTVQWRRTDAVNESEEKLSGSDSDSPSLLLTHWSTRKKAENGDEERTENCGRHEERESKTDVVPEATCEYLLSTEEPKQSGENKEEGDVRKDEEEKKKCNEEDNKKPEQTETMDNNSNVEIEEKFQTSGERSEKGLLDSCTLVEGLLFPVEYYVRTTRRMTSSQSQPDIQAVLFSQLSVGRQRRSRGRGGGASGSSGRRTHSSPVTSSTSPLNSSFSQPFGSPAGEGPMNSDAGFSPTVTTARPPRGRRKRRGRGRGRPQTPKRSFNWEGSQPPDDVAPSLSQSLPNSEEPNHVFSPQGAVKELDTGRHVSASGSASLSSSGVTAAQLDRVYPIFMKSFKKNTPPQTIGGPPDWTPLLLPPTSSPVQTSLLSLPSPSLCSLIASLKSLDVHQDFHLPDEHFASLKLHKLRQVAVESGIEHFSTPSGNTRSSLRRSDLSDSWTAVPLLLTSTPTTTDFLLPDEDVHSDFPHRSEKLSSSFTKEQTDIAEDVENIQSSPDSPVVVQEVTENNLLEPETAENQCISLNCDHIKPHNKLTDLQTCSKQASPGEQAGVCGGGCAGQDHSSVPPEAKSRSETPNLDQCRKESPEEPYNVNTISQDAGKTEDAVNVQKDSVDSKEANLSEENRPENHPPDLPSAPCPFLSPHLPSTLISSPALPSLGLTPHPVAGVLPLTPSPSAPSLSLPPPPSPSTQPLPPPALSPCPSPTVESTVCPTLTCAQRRRSGSPTPAEKPTMRHAHTLKAAAGGLLVDACSFLRASGDVCVAAAGKWAVCLWSQTSAADWSLIHTWTFSEPVINVFPVPDAAGLICVTLGQLEIREVRVLSCSSLMQMLICEGIIQVVVGVSKSRVVTSARFTTGSTLQVFALSDDSRSQRCQPLASLGVCVSALAPVDGLPDALIATDEDGRLFIWNIKTGQLLRKVQLERRLSHTAGLRGFSVSGALLVLLQHLPPSSPQDEDETKVGGPSEESEKALFSLVCINPLTGSSVLVTRLTPPPTWRGRLCEADVNQSCVAALSTSGCVCVWELGRGGGAQVLKAPEGEDWQLVRWGDEDALVIGHQNGDVSLYVCSAAQTSFCL</sequence>
<feature type="region of interest" description="Disordered" evidence="2">
    <location>
        <begin position="59"/>
        <end position="308"/>
    </location>
</feature>
<evidence type="ECO:0000313" key="5">
    <source>
        <dbReference type="Ensembl" id="ENSOMEP00000018327.1"/>
    </source>
</evidence>
<dbReference type="PaxDb" id="30732-ENSOMEP00000018327"/>
<feature type="region of interest" description="Disordered" evidence="2">
    <location>
        <begin position="749"/>
        <end position="831"/>
    </location>
</feature>
<dbReference type="Proteomes" id="UP000646548">
    <property type="component" value="Unassembled WGS sequence"/>
</dbReference>
<keyword evidence="6" id="KW-1185">Reference proteome</keyword>
<feature type="region of interest" description="Disordered" evidence="2">
    <location>
        <begin position="365"/>
        <end position="485"/>
    </location>
</feature>
<feature type="coiled-coil region" evidence="1">
    <location>
        <begin position="17"/>
        <end position="51"/>
    </location>
</feature>
<feature type="compositionally biased region" description="Low complexity" evidence="2">
    <location>
        <begin position="392"/>
        <end position="409"/>
    </location>
</feature>
<dbReference type="GO" id="GO:0000724">
    <property type="term" value="P:double-strand break repair via homologous recombination"/>
    <property type="evidence" value="ECO:0007669"/>
    <property type="project" value="InterPro"/>
</dbReference>
<dbReference type="OrthoDB" id="9936560at2759"/>
<feature type="compositionally biased region" description="Polar residues" evidence="2">
    <location>
        <begin position="165"/>
        <end position="184"/>
    </location>
</feature>
<evidence type="ECO:0000313" key="6">
    <source>
        <dbReference type="Proteomes" id="UP000261560"/>
    </source>
</evidence>
<reference evidence="5" key="1">
    <citation type="submission" date="2025-05" db="UniProtKB">
        <authorList>
            <consortium name="Ensembl"/>
        </authorList>
    </citation>
    <scope>IDENTIFICATION</scope>
</reference>
<dbReference type="Gene3D" id="2.130.10.10">
    <property type="entry name" value="YVTN repeat-like/Quinoprotein amine dehydrogenase"/>
    <property type="match status" value="1"/>
</dbReference>
<dbReference type="SUPFAM" id="SSF50978">
    <property type="entry name" value="WD40 repeat-like"/>
    <property type="match status" value="1"/>
</dbReference>
<feature type="domain" description="Partner and localiser of BRCA2 WD40" evidence="3">
    <location>
        <begin position="923"/>
        <end position="1255"/>
    </location>
</feature>
<proteinExistence type="predicted"/>
<dbReference type="PANTHER" id="PTHR14662:SF2">
    <property type="entry name" value="PARTNER AND LOCALIZER OF BRCA2"/>
    <property type="match status" value="1"/>
</dbReference>
<dbReference type="GO" id="GO:0003677">
    <property type="term" value="F:DNA binding"/>
    <property type="evidence" value="ECO:0007669"/>
    <property type="project" value="InterPro"/>
</dbReference>
<dbReference type="InterPro" id="IPR015943">
    <property type="entry name" value="WD40/YVTN_repeat-like_dom_sf"/>
</dbReference>
<evidence type="ECO:0000256" key="2">
    <source>
        <dbReference type="SAM" id="MobiDB-lite"/>
    </source>
</evidence>
<keyword evidence="1" id="KW-0175">Coiled coil</keyword>
<dbReference type="InterPro" id="IPR036322">
    <property type="entry name" value="WD40_repeat_dom_sf"/>
</dbReference>
<feature type="region of interest" description="Disordered" evidence="2">
    <location>
        <begin position="860"/>
        <end position="895"/>
    </location>
</feature>
<evidence type="ECO:0000313" key="4">
    <source>
        <dbReference type="EMBL" id="KAF6736469.1"/>
    </source>
</evidence>
<name>A0A3B3CKF1_ORYME</name>
<feature type="compositionally biased region" description="Low complexity" evidence="2">
    <location>
        <begin position="210"/>
        <end position="220"/>
    </location>
</feature>
<dbReference type="GO" id="GO:0005654">
    <property type="term" value="C:nucleoplasm"/>
    <property type="evidence" value="ECO:0007669"/>
    <property type="project" value="TreeGrafter"/>
</dbReference>
<feature type="compositionally biased region" description="Basic and acidic residues" evidence="2">
    <location>
        <begin position="802"/>
        <end position="821"/>
    </location>
</feature>
<dbReference type="InterPro" id="IPR031920">
    <property type="entry name" value="PALB2_WD40"/>
</dbReference>
<feature type="compositionally biased region" description="Basic and acidic residues" evidence="2">
    <location>
        <begin position="237"/>
        <end position="252"/>
    </location>
</feature>
<organism evidence="5 6">
    <name type="scientific">Oryzias melastigma</name>
    <name type="common">Marine medaka</name>
    <dbReference type="NCBI Taxonomy" id="30732"/>
    <lineage>
        <taxon>Eukaryota</taxon>
        <taxon>Metazoa</taxon>
        <taxon>Chordata</taxon>
        <taxon>Craniata</taxon>
        <taxon>Vertebrata</taxon>
        <taxon>Euteleostomi</taxon>
        <taxon>Actinopterygii</taxon>
        <taxon>Neopterygii</taxon>
        <taxon>Teleostei</taxon>
        <taxon>Neoteleostei</taxon>
        <taxon>Acanthomorphata</taxon>
        <taxon>Ovalentaria</taxon>
        <taxon>Atherinomorphae</taxon>
        <taxon>Beloniformes</taxon>
        <taxon>Adrianichthyidae</taxon>
        <taxon>Oryziinae</taxon>
        <taxon>Oryzias</taxon>
    </lineage>
</organism>
<dbReference type="PANTHER" id="PTHR14662">
    <property type="entry name" value="PARTNER AND LOCALIZER OF BRCA2"/>
    <property type="match status" value="1"/>
</dbReference>
<evidence type="ECO:0000256" key="1">
    <source>
        <dbReference type="SAM" id="Coils"/>
    </source>
</evidence>
<dbReference type="GeneTree" id="ENSGT00390000014423"/>
<dbReference type="STRING" id="30732.ENSOMEP00000018327"/>
<feature type="compositionally biased region" description="Basic and acidic residues" evidence="2">
    <location>
        <begin position="265"/>
        <end position="299"/>
    </location>
</feature>
<accession>A0A3B3CKF1</accession>
<feature type="compositionally biased region" description="Basic and acidic residues" evidence="2">
    <location>
        <begin position="196"/>
        <end position="209"/>
    </location>
</feature>
<reference evidence="4" key="2">
    <citation type="journal article" name="BMC Genomics">
        <title>Long-read sequencing and de novo genome assembly of marine medaka (Oryzias melastigma).</title>
        <authorList>
            <person name="Liang P."/>
            <person name="Saqib H.S.A."/>
            <person name="Ni X."/>
            <person name="Shen Y."/>
        </authorList>
    </citation>
    <scope>NUCLEOTIDE SEQUENCE</scope>
    <source>
        <strain evidence="4">Bigg-433</strain>
    </source>
</reference>
<dbReference type="Pfam" id="PF16756">
    <property type="entry name" value="PALB2_WD40"/>
    <property type="match status" value="1"/>
</dbReference>
<evidence type="ECO:0000259" key="3">
    <source>
        <dbReference type="Pfam" id="PF16756"/>
    </source>
</evidence>
<feature type="compositionally biased region" description="Polar residues" evidence="2">
    <location>
        <begin position="86"/>
        <end position="103"/>
    </location>
</feature>
<dbReference type="InterPro" id="IPR042417">
    <property type="entry name" value="PALB2"/>
</dbReference>
<dbReference type="Proteomes" id="UP000261560">
    <property type="component" value="Unplaced"/>
</dbReference>
<feature type="compositionally biased region" description="Basic residues" evidence="2">
    <location>
        <begin position="435"/>
        <end position="447"/>
    </location>
</feature>
<protein>
    <submittedName>
        <fullName evidence="4 5">Partner and localizer of BRCA2</fullName>
    </submittedName>
</protein>
<feature type="compositionally biased region" description="Basic and acidic residues" evidence="2">
    <location>
        <begin position="67"/>
        <end position="83"/>
    </location>
</feature>
<dbReference type="EMBL" id="WKFB01000088">
    <property type="protein sequence ID" value="KAF6736469.1"/>
    <property type="molecule type" value="Genomic_DNA"/>
</dbReference>
<gene>
    <name evidence="4" type="ORF">FQA47_009217</name>
</gene>
<feature type="compositionally biased region" description="Pro residues" evidence="2">
    <location>
        <begin position="863"/>
        <end position="894"/>
    </location>
</feature>
<dbReference type="OMA" id="GHCQKED"/>
<dbReference type="Ensembl" id="ENSOMET00000027271.1">
    <property type="protein sequence ID" value="ENSOMEP00000018327.1"/>
    <property type="gene ID" value="ENSOMEG00000020024.1"/>
</dbReference>
<dbReference type="AlphaFoldDB" id="A0A3B3CKF1"/>